<dbReference type="GeneID" id="29114769"/>
<gene>
    <name evidence="1" type="ORF">CC77DRAFT_1073068</name>
</gene>
<reference evidence="1 2" key="1">
    <citation type="submission" date="2016-05" db="EMBL/GenBank/DDBJ databases">
        <title>Comparative analysis of secretome profiles of manganese(II)-oxidizing ascomycete fungi.</title>
        <authorList>
            <consortium name="DOE Joint Genome Institute"/>
            <person name="Zeiner C.A."/>
            <person name="Purvine S.O."/>
            <person name="Zink E.M."/>
            <person name="Wu S."/>
            <person name="Pasa-Tolic L."/>
            <person name="Chaput D.L."/>
            <person name="Haridas S."/>
            <person name="Grigoriev I.V."/>
            <person name="Santelli C.M."/>
            <person name="Hansel C.M."/>
        </authorList>
    </citation>
    <scope>NUCLEOTIDE SEQUENCE [LARGE SCALE GENOMIC DNA]</scope>
    <source>
        <strain evidence="1 2">SRC1lrK2f</strain>
    </source>
</reference>
<dbReference type="VEuPathDB" id="FungiDB:CC77DRAFT_1073068"/>
<dbReference type="EMBL" id="KV441482">
    <property type="protein sequence ID" value="OAG18975.1"/>
    <property type="molecule type" value="Genomic_DNA"/>
</dbReference>
<organism evidence="1 2">
    <name type="scientific">Alternaria alternata</name>
    <name type="common">Alternaria rot fungus</name>
    <name type="synonym">Torula alternata</name>
    <dbReference type="NCBI Taxonomy" id="5599"/>
    <lineage>
        <taxon>Eukaryota</taxon>
        <taxon>Fungi</taxon>
        <taxon>Dikarya</taxon>
        <taxon>Ascomycota</taxon>
        <taxon>Pezizomycotina</taxon>
        <taxon>Dothideomycetes</taxon>
        <taxon>Pleosporomycetidae</taxon>
        <taxon>Pleosporales</taxon>
        <taxon>Pleosporineae</taxon>
        <taxon>Pleosporaceae</taxon>
        <taxon>Alternaria</taxon>
        <taxon>Alternaria sect. Alternaria</taxon>
        <taxon>Alternaria alternata complex</taxon>
    </lineage>
</organism>
<dbReference type="Proteomes" id="UP000077248">
    <property type="component" value="Unassembled WGS sequence"/>
</dbReference>
<dbReference type="KEGG" id="aalt:CC77DRAFT_1073068"/>
<protein>
    <submittedName>
        <fullName evidence="1">Uncharacterized protein</fullName>
    </submittedName>
</protein>
<keyword evidence="2" id="KW-1185">Reference proteome</keyword>
<dbReference type="RefSeq" id="XP_018384396.1">
    <property type="nucleotide sequence ID" value="XM_018529175.1"/>
</dbReference>
<dbReference type="AlphaFoldDB" id="A0A177DGT5"/>
<proteinExistence type="predicted"/>
<sequence>MASHLAVQCAAIHCAGFQRAECASAPHETKLITECGHCSGVVVRWYEYEHMPRWGITSQIPRYTALMFFPFPLQYDYLLPGTMAPQRRPSIRYDALSSINSYSLFPSSRKAPSIRSTRYQEPATAFAWTTSKHVQPYTTSTPSPSRRADISCGIQFSRLFSPRRRIAPRRDHRIQRIYVPTGYQSLDFSSWETYSETAREFQLYA</sequence>
<evidence type="ECO:0000313" key="1">
    <source>
        <dbReference type="EMBL" id="OAG18975.1"/>
    </source>
</evidence>
<name>A0A177DGT5_ALTAL</name>
<accession>A0A177DGT5</accession>
<evidence type="ECO:0000313" key="2">
    <source>
        <dbReference type="Proteomes" id="UP000077248"/>
    </source>
</evidence>